<reference evidence="1" key="1">
    <citation type="submission" date="2021-01" db="EMBL/GenBank/DDBJ databases">
        <authorList>
            <person name="Corre E."/>
            <person name="Pelletier E."/>
            <person name="Niang G."/>
            <person name="Scheremetjew M."/>
            <person name="Finn R."/>
            <person name="Kale V."/>
            <person name="Holt S."/>
            <person name="Cochrane G."/>
            <person name="Meng A."/>
            <person name="Brown T."/>
            <person name="Cohen L."/>
        </authorList>
    </citation>
    <scope>NUCLEOTIDE SEQUENCE</scope>
    <source>
        <strain evidence="1">CCMP1243</strain>
    </source>
</reference>
<protein>
    <submittedName>
        <fullName evidence="1">Uncharacterized protein</fullName>
    </submittedName>
</protein>
<dbReference type="AlphaFoldDB" id="A0A7S2R464"/>
<name>A0A7S2R464_9STRA</name>
<proteinExistence type="predicted"/>
<accession>A0A7S2R464</accession>
<sequence>MQHFSDEELNVLDKKGILKAQKIRALIVHSDNASQHFKSGKSLYWLSSKTEDPRLKELGILSFVWQFGAPGHGKGPWDGIAGMAKSWLRRVMMRAEAPGVEKSDVVKLDGVATVIGTPHQCYQALKHHFATDEWATKHKEKTICRIEVLWAWKTGSLGPTIDRSCDPDHDSPAQVNAHYSFLVQHGGFVAKQMHGCWCLPCVASVLAGPAEETKCVPDFNEHAGYFHYRVPGCLGAESRADKIFALDVADSRCLPKAGRLLEERNARICKAGVQVAQKLKPGDYCFIEGRIPEELMLAKAQAIDHADRGAPCVRTHKTKKMVNMEGIKFRNNDKMVKVRYFEEDGSGYTKDEATGKWCRTLTLTDADVYVHASEFRERNPKIVEVQGREGGSVRVKISRNEEARVLQKCR</sequence>
<evidence type="ECO:0000313" key="1">
    <source>
        <dbReference type="EMBL" id="CAD9660182.1"/>
    </source>
</evidence>
<dbReference type="EMBL" id="HBHJ01000502">
    <property type="protein sequence ID" value="CAD9660182.1"/>
    <property type="molecule type" value="Transcribed_RNA"/>
</dbReference>
<organism evidence="1">
    <name type="scientific">Rhizochromulina marina</name>
    <dbReference type="NCBI Taxonomy" id="1034831"/>
    <lineage>
        <taxon>Eukaryota</taxon>
        <taxon>Sar</taxon>
        <taxon>Stramenopiles</taxon>
        <taxon>Ochrophyta</taxon>
        <taxon>Dictyochophyceae</taxon>
        <taxon>Rhizochromulinales</taxon>
        <taxon>Rhizochromulina</taxon>
    </lineage>
</organism>
<gene>
    <name evidence="1" type="ORF">RMAR1173_LOCUS343</name>
</gene>